<dbReference type="InterPro" id="IPR014480">
    <property type="entry name" value="Mannan-1_6-alpha_mannosidase"/>
</dbReference>
<evidence type="ECO:0000256" key="3">
    <source>
        <dbReference type="ARBA" id="ARBA00009699"/>
    </source>
</evidence>
<evidence type="ECO:0000256" key="1">
    <source>
        <dbReference type="ARBA" id="ARBA00001452"/>
    </source>
</evidence>
<accession>A0A9P4UP82</accession>
<organism evidence="11 12">
    <name type="scientific">Polychaeton citri CBS 116435</name>
    <dbReference type="NCBI Taxonomy" id="1314669"/>
    <lineage>
        <taxon>Eukaryota</taxon>
        <taxon>Fungi</taxon>
        <taxon>Dikarya</taxon>
        <taxon>Ascomycota</taxon>
        <taxon>Pezizomycotina</taxon>
        <taxon>Dothideomycetes</taxon>
        <taxon>Dothideomycetidae</taxon>
        <taxon>Capnodiales</taxon>
        <taxon>Capnodiaceae</taxon>
        <taxon>Polychaeton</taxon>
    </lineage>
</organism>
<dbReference type="Gene3D" id="1.50.10.20">
    <property type="match status" value="1"/>
</dbReference>
<dbReference type="GO" id="GO:0012505">
    <property type="term" value="C:endomembrane system"/>
    <property type="evidence" value="ECO:0007669"/>
    <property type="project" value="UniProtKB-SubCell"/>
</dbReference>
<evidence type="ECO:0000256" key="9">
    <source>
        <dbReference type="ARBA" id="ARBA00023295"/>
    </source>
</evidence>
<dbReference type="SUPFAM" id="SSF48208">
    <property type="entry name" value="Six-hairpin glycosidases"/>
    <property type="match status" value="1"/>
</dbReference>
<comment type="similarity">
    <text evidence="3">Belongs to the glycosyl hydrolase 76 family.</text>
</comment>
<evidence type="ECO:0000256" key="2">
    <source>
        <dbReference type="ARBA" id="ARBA00004308"/>
    </source>
</evidence>
<dbReference type="InterPro" id="IPR036291">
    <property type="entry name" value="NAD(P)-bd_dom_sf"/>
</dbReference>
<dbReference type="Gene3D" id="3.40.50.720">
    <property type="entry name" value="NAD(P)-binding Rossmann-like Domain"/>
    <property type="match status" value="1"/>
</dbReference>
<dbReference type="OrthoDB" id="9989144at2759"/>
<dbReference type="FunFam" id="1.50.10.20:FF:000006">
    <property type="entry name" value="Mannan endo-1,6-alpha-mannosidase"/>
    <property type="match status" value="1"/>
</dbReference>
<feature type="signal peptide" evidence="10">
    <location>
        <begin position="1"/>
        <end position="19"/>
    </location>
</feature>
<dbReference type="Pfam" id="PF03663">
    <property type="entry name" value="Glyco_hydro_76"/>
    <property type="match status" value="1"/>
</dbReference>
<keyword evidence="7" id="KW-0472">Membrane</keyword>
<dbReference type="GO" id="GO:0016052">
    <property type="term" value="P:carbohydrate catabolic process"/>
    <property type="evidence" value="ECO:0007669"/>
    <property type="project" value="InterPro"/>
</dbReference>
<dbReference type="SUPFAM" id="SSF51735">
    <property type="entry name" value="NAD(P)-binding Rossmann-fold domains"/>
    <property type="match status" value="1"/>
</dbReference>
<evidence type="ECO:0000256" key="5">
    <source>
        <dbReference type="ARBA" id="ARBA00022729"/>
    </source>
</evidence>
<dbReference type="EMBL" id="MU003802">
    <property type="protein sequence ID" value="KAF2720196.1"/>
    <property type="molecule type" value="Genomic_DNA"/>
</dbReference>
<evidence type="ECO:0000256" key="6">
    <source>
        <dbReference type="ARBA" id="ARBA00022801"/>
    </source>
</evidence>
<dbReference type="GO" id="GO:0009272">
    <property type="term" value="P:fungal-type cell wall biogenesis"/>
    <property type="evidence" value="ECO:0007669"/>
    <property type="project" value="TreeGrafter"/>
</dbReference>
<dbReference type="InterPro" id="IPR005198">
    <property type="entry name" value="Glyco_hydro_76"/>
</dbReference>
<dbReference type="GO" id="GO:0008496">
    <property type="term" value="F:mannan endo-1,6-alpha-mannosidase activity"/>
    <property type="evidence" value="ECO:0007669"/>
    <property type="project" value="UniProtKB-EC"/>
</dbReference>
<keyword evidence="12" id="KW-1185">Reference proteome</keyword>
<protein>
    <recommendedName>
        <fullName evidence="4">mannan endo-1,6-alpha-mannosidase</fullName>
        <ecNumber evidence="4">3.2.1.101</ecNumber>
    </recommendedName>
</protein>
<evidence type="ECO:0000313" key="11">
    <source>
        <dbReference type="EMBL" id="KAF2720196.1"/>
    </source>
</evidence>
<keyword evidence="8" id="KW-0325">Glycoprotein</keyword>
<dbReference type="AlphaFoldDB" id="A0A9P4UP82"/>
<evidence type="ECO:0000256" key="8">
    <source>
        <dbReference type="ARBA" id="ARBA00023180"/>
    </source>
</evidence>
<gene>
    <name evidence="11" type="ORF">K431DRAFT_313550</name>
</gene>
<dbReference type="PANTHER" id="PTHR12145:SF38">
    <property type="entry name" value="MANNAN ENDO-1,6-ALPHA-MANNOSIDASE"/>
    <property type="match status" value="1"/>
</dbReference>
<evidence type="ECO:0000256" key="7">
    <source>
        <dbReference type="ARBA" id="ARBA00023136"/>
    </source>
</evidence>
<dbReference type="Proteomes" id="UP000799441">
    <property type="component" value="Unassembled WGS sequence"/>
</dbReference>
<evidence type="ECO:0000256" key="10">
    <source>
        <dbReference type="SAM" id="SignalP"/>
    </source>
</evidence>
<comment type="subcellular location">
    <subcellularLocation>
        <location evidence="2">Endomembrane system</location>
    </subcellularLocation>
</comment>
<comment type="caution">
    <text evidence="11">The sequence shown here is derived from an EMBL/GenBank/DDBJ whole genome shotgun (WGS) entry which is preliminary data.</text>
</comment>
<evidence type="ECO:0000256" key="4">
    <source>
        <dbReference type="ARBA" id="ARBA00012350"/>
    </source>
</evidence>
<reference evidence="11" key="1">
    <citation type="journal article" date="2020" name="Stud. Mycol.">
        <title>101 Dothideomycetes genomes: a test case for predicting lifestyles and emergence of pathogens.</title>
        <authorList>
            <person name="Haridas S."/>
            <person name="Albert R."/>
            <person name="Binder M."/>
            <person name="Bloem J."/>
            <person name="Labutti K."/>
            <person name="Salamov A."/>
            <person name="Andreopoulos B."/>
            <person name="Baker S."/>
            <person name="Barry K."/>
            <person name="Bills G."/>
            <person name="Bluhm B."/>
            <person name="Cannon C."/>
            <person name="Castanera R."/>
            <person name="Culley D."/>
            <person name="Daum C."/>
            <person name="Ezra D."/>
            <person name="Gonzalez J."/>
            <person name="Henrissat B."/>
            <person name="Kuo A."/>
            <person name="Liang C."/>
            <person name="Lipzen A."/>
            <person name="Lutzoni F."/>
            <person name="Magnuson J."/>
            <person name="Mondo S."/>
            <person name="Nolan M."/>
            <person name="Ohm R."/>
            <person name="Pangilinan J."/>
            <person name="Park H.-J."/>
            <person name="Ramirez L."/>
            <person name="Alfaro M."/>
            <person name="Sun H."/>
            <person name="Tritt A."/>
            <person name="Yoshinaga Y."/>
            <person name="Zwiers L.-H."/>
            <person name="Turgeon B."/>
            <person name="Goodwin S."/>
            <person name="Spatafora J."/>
            <person name="Crous P."/>
            <person name="Grigoriev I."/>
        </authorList>
    </citation>
    <scope>NUCLEOTIDE SEQUENCE</scope>
    <source>
        <strain evidence="11">CBS 116435</strain>
    </source>
</reference>
<dbReference type="PANTHER" id="PTHR12145">
    <property type="entry name" value="MANNAN ENDO-1,6-ALPHA-MANNOSIDASE DCW1"/>
    <property type="match status" value="1"/>
</dbReference>
<keyword evidence="5 10" id="KW-0732">Signal</keyword>
<dbReference type="InterPro" id="IPR008928">
    <property type="entry name" value="6-hairpin_glycosidase_sf"/>
</dbReference>
<proteinExistence type="inferred from homology"/>
<feature type="chain" id="PRO_5040414120" description="mannan endo-1,6-alpha-mannosidase" evidence="10">
    <location>
        <begin position="20"/>
        <end position="914"/>
    </location>
</feature>
<dbReference type="EC" id="3.2.1.101" evidence="4"/>
<evidence type="ECO:0000313" key="12">
    <source>
        <dbReference type="Proteomes" id="UP000799441"/>
    </source>
</evidence>
<keyword evidence="6 11" id="KW-0378">Hydrolase</keyword>
<name>A0A9P4UP82_9PEZI</name>
<comment type="catalytic activity">
    <reaction evidence="1">
        <text>Random hydrolysis of (1-&gt;6)-alpha-D-mannosidic linkages in unbranched (1-&gt;6)-mannans.</text>
        <dbReference type="EC" id="3.2.1.101"/>
    </reaction>
</comment>
<sequence>MLRKSISGLLVATAALTQAIELDINSTSSLRNATATLAYGMLSWYSNNESTTDPALVGTLPQPLYWWEGGAMWGSMVDYWAYTNDTSYNPTVNQGILAQVGPNFNFMPPAYYSSLGNDDQAFWAFAALAALEYGLEPPAGNATHDGKNVWLAVAENVFNSMVPRWNTTTCNGGLKWQIFPGNPNGFTYKNSVSNGGFFQIAARLARYTGNQTYVEWADKAWDWMYGVELIDNNNWMVWDGTNDAENCTGINQQSWSYNPSMVLYGSAIMYNYTNGSREWEERTTGLLSACEGAFFSPFDNATNIMYERTCEPTNVCNNDQFSFKGYMSRWLGKSATVAAFIKPEVQKLLSRSATAAAQSCSGGANGTECGQKWYVGGYDGSFGVGQQMSALETVQALLLLNTDLEVAVRYPKTGPNVTVQQANPATSTLAIPTETGFPAPGDGGNGDSDTNAGNRLKSAFFNPGKRSGSGYNGAGIQRGIFGCGGSYLSGLAVVFCIVFTTFSLNGISYITGGSLRMSVLCIALLKSQDTKQRLRNHLKHTLRNANGTTLGISLLLEKRVTIEGVQCDLTKLVTVKALAEDLLRRRQKLDAVIWNAGIGGWTGVNWPKAIWHILTDLIHASIYPEYNICDSGALAPTQLEKRKQDEEPPLGQVFTANVFGHYMLTHWLAPLMDAETRIVWISSITALRPFFSLEDLQGLRTDEAYESSKRLTDLLVLNSELPSTRTYLNSFLSAPHSSTTGQQQELSHPKMYVTHPGICGTSIAGLNWFLEFWMFTFFYVARLLGSPWHLVSAYKGSISAVFAALAPPEQLADQEQRDGKGKWGSTINVSGDERVARTEVEGWGYCGRPGVVPRGCVIGAKGRWRGMRVTGREEREEFERIGAAAWREVEELRQQWEGRLGPVSLVYDEGTQYH</sequence>
<keyword evidence="9" id="KW-0326">Glycosidase</keyword>